<dbReference type="EMBL" id="JAUQSX010000017">
    <property type="protein sequence ID" value="MDO7849405.1"/>
    <property type="molecule type" value="Genomic_DNA"/>
</dbReference>
<evidence type="ECO:0000313" key="2">
    <source>
        <dbReference type="Proteomes" id="UP001167796"/>
    </source>
</evidence>
<dbReference type="Proteomes" id="UP001167796">
    <property type="component" value="Unassembled WGS sequence"/>
</dbReference>
<gene>
    <name evidence="1" type="ORF">Q5H92_23780</name>
</gene>
<accession>A0ABT9AHQ1</accession>
<name>A0ABT9AHQ1_9BACT</name>
<reference evidence="1" key="1">
    <citation type="submission" date="2023-07" db="EMBL/GenBank/DDBJ databases">
        <authorList>
            <person name="Kim M.K."/>
        </authorList>
    </citation>
    <scope>NUCLEOTIDE SEQUENCE</scope>
    <source>
        <strain evidence="1">M29</strain>
    </source>
</reference>
<evidence type="ECO:0000313" key="1">
    <source>
        <dbReference type="EMBL" id="MDO7849405.1"/>
    </source>
</evidence>
<organism evidence="1 2">
    <name type="scientific">Hymenobacter mellowenesis</name>
    <dbReference type="NCBI Taxonomy" id="3063995"/>
    <lineage>
        <taxon>Bacteria</taxon>
        <taxon>Pseudomonadati</taxon>
        <taxon>Bacteroidota</taxon>
        <taxon>Cytophagia</taxon>
        <taxon>Cytophagales</taxon>
        <taxon>Hymenobacteraceae</taxon>
        <taxon>Hymenobacter</taxon>
    </lineage>
</organism>
<sequence length="635" mass="71640">MKALLILGLALLLAAGVWWTGKRGAGPGAAFAERLYQKGVLNAAGRAELLSRMRKGTLSVWETDSTGEQTAQVPTNGPPGILAFCAEAFQNEFQYRTFNQEMLYELMELANDSADQAPGKSRVRVVSKYAATLKRFHNDTVAFTRWYRQQLPARLRIEDAIRAEDSVGEMGWTIYPPLSAISPPLTHWISEQRSAFGKTRTRTARDLFALGLIEQPVYEELQRQLRMGQLRTEAEVCHTASELTQHRATYARTKAEQLRWLRRLQRAGVLSEAQHQRLVRNYQPFQLYKPFDLLAYCERGRIVDLRKLPRQPEALYPALFAQLPALLPGFHYTNLRVTTSIKDFGPTSLAQNVTLSFRAGGRRYEDTFWQDFINKDGTDPNPPLGAQVSEYFQRSLNQWLADQNSPLRLYRASTPDARSVYGNERLGLIAMTKAQRALWGPAYYFLSDESHDNRFNSTHIEQLIADYRQLGLFSQLSAAELVKGREAALRGHKTSYAAVLLCFPNVIHPIDWESAISPAPYAARTRALAAISRGGFAPTHIQDGFNPDLPEDATFSFGFRLGGQAYGMRLKINSDWLDTDFVDLIKRALREQHAPGQLYDCLGGEGYIFLTPTQHAQLSVTQPELFEAPADNLEE</sequence>
<proteinExistence type="predicted"/>
<dbReference type="RefSeq" id="WP_305014073.1">
    <property type="nucleotide sequence ID" value="NZ_JAUQSX010000017.1"/>
</dbReference>
<keyword evidence="2" id="KW-1185">Reference proteome</keyword>
<protein>
    <submittedName>
        <fullName evidence="1">Uncharacterized protein</fullName>
    </submittedName>
</protein>
<comment type="caution">
    <text evidence="1">The sequence shown here is derived from an EMBL/GenBank/DDBJ whole genome shotgun (WGS) entry which is preliminary data.</text>
</comment>